<dbReference type="Proteomes" id="UP000629468">
    <property type="component" value="Unassembled WGS sequence"/>
</dbReference>
<sequence length="327" mass="38157">MPGIWNRHPRYYLLVFVVLAATLYFLVPVHYEHSVAPHFTLKDNDLPFRMARASRIYDKVLEDRKKLIKTFGPTPKDISMFPEDKYPWPPYTVWDFFPAAFNCPHEVERIGALGDGGKWVCGLSRLYDKPDCVVYSFGINYESSFEAEILHNTNHCQIWGYDFSVKSFGPEITSDISHRTHFKAYRLDGEDKFGPEDDPPQYTLETLLEKNGHKFIDILKVDIESSEFSTLTSMIKPYVARNETLPFGQLQIELHLWGKSFEEFHEWWEILEQAGLRPFWTEPNLVYLNYNRDPGYTNLAEYSLLNVRGDNIFIRDPPITITPPAQD</sequence>
<keyword evidence="1" id="KW-1133">Transmembrane helix</keyword>
<protein>
    <recommendedName>
        <fullName evidence="2">Methyltransferase domain-containing protein</fullName>
    </recommendedName>
</protein>
<dbReference type="OMA" id="DPWPAYT"/>
<keyword evidence="1" id="KW-0472">Membrane</keyword>
<dbReference type="PANTHER" id="PTHR32026">
    <property type="entry name" value="METHYLTRANSFERASE-LIKE PROTEIN 24"/>
    <property type="match status" value="1"/>
</dbReference>
<name>A0A8H7C020_AGABI</name>
<evidence type="ECO:0000313" key="4">
    <source>
        <dbReference type="Proteomes" id="UP000629468"/>
    </source>
</evidence>
<accession>A0A8H7C020</accession>
<dbReference type="AlphaFoldDB" id="A0A8H7C020"/>
<organism evidence="3 4">
    <name type="scientific">Agaricus bisporus var. burnettii</name>
    <dbReference type="NCBI Taxonomy" id="192524"/>
    <lineage>
        <taxon>Eukaryota</taxon>
        <taxon>Fungi</taxon>
        <taxon>Dikarya</taxon>
        <taxon>Basidiomycota</taxon>
        <taxon>Agaricomycotina</taxon>
        <taxon>Agaricomycetes</taxon>
        <taxon>Agaricomycetidae</taxon>
        <taxon>Agaricales</taxon>
        <taxon>Agaricineae</taxon>
        <taxon>Agaricaceae</taxon>
        <taxon>Agaricus</taxon>
    </lineage>
</organism>
<feature type="transmembrane region" description="Helical" evidence="1">
    <location>
        <begin position="12"/>
        <end position="31"/>
    </location>
</feature>
<gene>
    <name evidence="3" type="ORF">Agabi119p4_11361</name>
</gene>
<evidence type="ECO:0000259" key="2">
    <source>
        <dbReference type="Pfam" id="PF13383"/>
    </source>
</evidence>
<feature type="domain" description="Methyltransferase" evidence="2">
    <location>
        <begin position="99"/>
        <end position="284"/>
    </location>
</feature>
<evidence type="ECO:0000256" key="1">
    <source>
        <dbReference type="SAM" id="Phobius"/>
    </source>
</evidence>
<reference evidence="3 4" key="1">
    <citation type="journal article" name="Sci. Rep.">
        <title>Telomere-to-telomere assembled and centromere annotated genomes of the two main subspecies of the button mushroom Agaricus bisporus reveal especially polymorphic chromosome ends.</title>
        <authorList>
            <person name="Sonnenberg A.S.M."/>
            <person name="Sedaghat-Telgerd N."/>
            <person name="Lavrijssen B."/>
            <person name="Ohm R.A."/>
            <person name="Hendrickx P.M."/>
            <person name="Scholtmeijer K."/>
            <person name="Baars J.J.P."/>
            <person name="van Peer A."/>
        </authorList>
    </citation>
    <scope>NUCLEOTIDE SEQUENCE [LARGE SCALE GENOMIC DNA]</scope>
    <source>
        <strain evidence="3 4">H119_p4</strain>
    </source>
</reference>
<proteinExistence type="predicted"/>
<comment type="caution">
    <text evidence="3">The sequence shown here is derived from an EMBL/GenBank/DDBJ whole genome shotgun (WGS) entry which is preliminary data.</text>
</comment>
<dbReference type="Pfam" id="PF13383">
    <property type="entry name" value="Methyltransf_22"/>
    <property type="match status" value="1"/>
</dbReference>
<dbReference type="EMBL" id="JABXXO010000016">
    <property type="protein sequence ID" value="KAF7759666.1"/>
    <property type="molecule type" value="Genomic_DNA"/>
</dbReference>
<dbReference type="InterPro" id="IPR026913">
    <property type="entry name" value="METTL24"/>
</dbReference>
<keyword evidence="1" id="KW-0812">Transmembrane</keyword>
<evidence type="ECO:0000313" key="3">
    <source>
        <dbReference type="EMBL" id="KAF7759666.1"/>
    </source>
</evidence>
<dbReference type="PANTHER" id="PTHR32026:SF10">
    <property type="entry name" value="METHYLTRANSFERASE-LIKE PROTEIN 24-RELATED"/>
    <property type="match status" value="1"/>
</dbReference>
<dbReference type="InterPro" id="IPR025714">
    <property type="entry name" value="Methyltranfer_dom"/>
</dbReference>